<gene>
    <name evidence="2" type="ORF">PS2015_2885</name>
</gene>
<dbReference type="RefSeq" id="WP_156412759.1">
    <property type="nucleotide sequence ID" value="NZ_CP013189.1"/>
</dbReference>
<keyword evidence="1" id="KW-1133">Transmembrane helix</keyword>
<proteinExistence type="predicted"/>
<dbReference type="AlphaFoldDB" id="A0A0S2KGY4"/>
<name>A0A0S2KGY4_9GAMM</name>
<sequence>MHDVLDNMYMLEMGGRDIRLQDMDISQSNAVTALIVFELFAIFLALTVAVALSRSIACNS</sequence>
<keyword evidence="1" id="KW-0472">Membrane</keyword>
<dbReference type="KEGG" id="pspi:PS2015_2885"/>
<dbReference type="Proteomes" id="UP000065641">
    <property type="component" value="Chromosome"/>
</dbReference>
<organism evidence="2 3">
    <name type="scientific">Pseudohongiella spirulinae</name>
    <dbReference type="NCBI Taxonomy" id="1249552"/>
    <lineage>
        <taxon>Bacteria</taxon>
        <taxon>Pseudomonadati</taxon>
        <taxon>Pseudomonadota</taxon>
        <taxon>Gammaproteobacteria</taxon>
        <taxon>Pseudomonadales</taxon>
        <taxon>Pseudohongiellaceae</taxon>
        <taxon>Pseudohongiella</taxon>
    </lineage>
</organism>
<evidence type="ECO:0000313" key="2">
    <source>
        <dbReference type="EMBL" id="ALO47513.1"/>
    </source>
</evidence>
<evidence type="ECO:0000313" key="3">
    <source>
        <dbReference type="Proteomes" id="UP000065641"/>
    </source>
</evidence>
<accession>A0A0S2KGY4</accession>
<feature type="transmembrane region" description="Helical" evidence="1">
    <location>
        <begin position="30"/>
        <end position="52"/>
    </location>
</feature>
<protein>
    <submittedName>
        <fullName evidence="2">Uncharacterized protein</fullName>
    </submittedName>
</protein>
<reference evidence="2 3" key="1">
    <citation type="submission" date="2015-11" db="EMBL/GenBank/DDBJ databases">
        <authorList>
            <person name="Zhang Y."/>
            <person name="Guo Z."/>
        </authorList>
    </citation>
    <scope>NUCLEOTIDE SEQUENCE [LARGE SCALE GENOMIC DNA]</scope>
    <source>
        <strain evidence="2 3">KCTC 32221</strain>
    </source>
</reference>
<dbReference type="STRING" id="1249552.PS2015_2885"/>
<evidence type="ECO:0000256" key="1">
    <source>
        <dbReference type="SAM" id="Phobius"/>
    </source>
</evidence>
<keyword evidence="3" id="KW-1185">Reference proteome</keyword>
<keyword evidence="1" id="KW-0812">Transmembrane</keyword>
<dbReference type="EMBL" id="CP013189">
    <property type="protein sequence ID" value="ALO47513.1"/>
    <property type="molecule type" value="Genomic_DNA"/>
</dbReference>